<organism evidence="7 8">
    <name type="scientific">Phytophthora kernoviae</name>
    <dbReference type="NCBI Taxonomy" id="325452"/>
    <lineage>
        <taxon>Eukaryota</taxon>
        <taxon>Sar</taxon>
        <taxon>Stramenopiles</taxon>
        <taxon>Oomycota</taxon>
        <taxon>Peronosporomycetes</taxon>
        <taxon>Peronosporales</taxon>
        <taxon>Peronosporaceae</taxon>
        <taxon>Phytophthora</taxon>
    </lineage>
</organism>
<evidence type="ECO:0000313" key="7">
    <source>
        <dbReference type="EMBL" id="RLN82869.1"/>
    </source>
</evidence>
<dbReference type="EMBL" id="MAYM02001309">
    <property type="protein sequence ID" value="RLN20935.1"/>
    <property type="molecule type" value="Genomic_DNA"/>
</dbReference>
<evidence type="ECO:0000313" key="4">
    <source>
        <dbReference type="EMBL" id="KAG2527319.1"/>
    </source>
</evidence>
<keyword evidence="3" id="KW-1133">Transmembrane helix</keyword>
<dbReference type="GO" id="GO:0042910">
    <property type="term" value="F:xenobiotic transmembrane transporter activity"/>
    <property type="evidence" value="ECO:0007669"/>
    <property type="project" value="InterPro"/>
</dbReference>
<keyword evidence="3" id="KW-0812">Transmembrane</keyword>
<name>A0A3R7JWZ7_9STRA</name>
<dbReference type="Proteomes" id="UP000785171">
    <property type="component" value="Unassembled WGS sequence"/>
</dbReference>
<evidence type="ECO:0000256" key="2">
    <source>
        <dbReference type="SAM" id="MobiDB-lite"/>
    </source>
</evidence>
<evidence type="ECO:0000313" key="5">
    <source>
        <dbReference type="EMBL" id="KAG2530335.1"/>
    </source>
</evidence>
<feature type="region of interest" description="Disordered" evidence="2">
    <location>
        <begin position="223"/>
        <end position="242"/>
    </location>
</feature>
<feature type="transmembrane region" description="Helical" evidence="3">
    <location>
        <begin position="156"/>
        <end position="176"/>
    </location>
</feature>
<dbReference type="GO" id="GO:0015297">
    <property type="term" value="F:antiporter activity"/>
    <property type="evidence" value="ECO:0007669"/>
    <property type="project" value="InterPro"/>
</dbReference>
<protein>
    <recommendedName>
        <fullName evidence="10">Polysaccharide biosynthesis protein C-terminal domain-containing protein</fullName>
    </recommendedName>
</protein>
<dbReference type="Proteomes" id="UP000285883">
    <property type="component" value="Unassembled WGS sequence"/>
</dbReference>
<comment type="caution">
    <text evidence="7">The sequence shown here is derived from an EMBL/GenBank/DDBJ whole genome shotgun (WGS) entry which is preliminary data.</text>
</comment>
<feature type="transmembrane region" description="Helical" evidence="3">
    <location>
        <begin position="88"/>
        <end position="108"/>
    </location>
</feature>
<evidence type="ECO:0000256" key="3">
    <source>
        <dbReference type="SAM" id="Phobius"/>
    </source>
</evidence>
<sequence>MLTIQQEVQALVALALPSALSSYCYFAVSITELSVMGHLGVDELAAVAYAQLCLDLSTLVFMQGFNGGMNSLCSQAFGAKNYRLVGEYTLLTSLLMTAACAPMTLLWWNLDTLLSTAGLAGQVASLAGQYGRLSLLWLWPRSMFQAVLQAQARPMPLAIGMVAGAWVVGVPAAYLMGVHASHPSLLGLWEGMLCGYTVTSIASFIPAFLRPNWQEEADKAVARSHLKEDEPSTAQESDCLLA</sequence>
<gene>
    <name evidence="6" type="ORF">BBI17_002469</name>
    <name evidence="7" type="ORF">BBO99_00002570</name>
    <name evidence="4" type="ORF">JM16_003511</name>
    <name evidence="5" type="ORF">JM18_002223</name>
</gene>
<dbReference type="GO" id="GO:0016020">
    <property type="term" value="C:membrane"/>
    <property type="evidence" value="ECO:0007669"/>
    <property type="project" value="InterPro"/>
</dbReference>
<feature type="transmembrane region" description="Helical" evidence="3">
    <location>
        <begin position="45"/>
        <end position="67"/>
    </location>
</feature>
<dbReference type="InterPro" id="IPR002528">
    <property type="entry name" value="MATE_fam"/>
</dbReference>
<dbReference type="EMBL" id="JPWU03000032">
    <property type="protein sequence ID" value="KAG2530335.1"/>
    <property type="molecule type" value="Genomic_DNA"/>
</dbReference>
<proteinExistence type="inferred from homology"/>
<evidence type="ECO:0000313" key="6">
    <source>
        <dbReference type="EMBL" id="RLN20935.1"/>
    </source>
</evidence>
<dbReference type="Pfam" id="PF01554">
    <property type="entry name" value="MatE"/>
    <property type="match status" value="1"/>
</dbReference>
<accession>A0A3R7JWZ7</accession>
<evidence type="ECO:0000256" key="1">
    <source>
        <dbReference type="ARBA" id="ARBA00010199"/>
    </source>
</evidence>
<keyword evidence="3" id="KW-0472">Membrane</keyword>
<dbReference type="EMBL" id="MBDN02000044">
    <property type="protein sequence ID" value="RLN82869.1"/>
    <property type="molecule type" value="Genomic_DNA"/>
</dbReference>
<feature type="transmembrane region" description="Helical" evidence="3">
    <location>
        <begin position="188"/>
        <end position="209"/>
    </location>
</feature>
<comment type="similarity">
    <text evidence="1">Belongs to the multi antimicrobial extrusion (MATE) (TC 2.A.66.1) family.</text>
</comment>
<reference evidence="4" key="1">
    <citation type="journal article" date="2015" name="Genom Data">
        <title>Genome sequences of six Phytophthora species associated with forests in New Zealand.</title>
        <authorList>
            <person name="Studholme D.J."/>
            <person name="McDougal R.L."/>
            <person name="Sambles C."/>
            <person name="Hansen E."/>
            <person name="Hardy G."/>
            <person name="Grant M."/>
            <person name="Ganley R.J."/>
            <person name="Williams N.M."/>
        </authorList>
    </citation>
    <scope>NUCLEOTIDE SEQUENCE</scope>
    <source>
        <strain evidence="4">NZFS 2646</strain>
        <strain evidence="5">NZFS 3630</strain>
    </source>
</reference>
<reference evidence="8 9" key="2">
    <citation type="submission" date="2018-07" db="EMBL/GenBank/DDBJ databases">
        <title>Genome sequencing of oomycete isolates from Chile give support for New Zealand origin for Phytophthora kernoviae and make available the first Nothophytophthora sp. genome.</title>
        <authorList>
            <person name="Studholme D.J."/>
            <person name="Sanfuentes E."/>
            <person name="Panda P."/>
            <person name="Hill R."/>
            <person name="Sambles C."/>
            <person name="Grant M."/>
            <person name="Williams N.M."/>
            <person name="Mcdougal R.L."/>
        </authorList>
    </citation>
    <scope>NUCLEOTIDE SEQUENCE [LARGE SCALE GENOMIC DNA]</scope>
    <source>
        <strain evidence="6">Chile2</strain>
        <strain evidence="7">Chile4</strain>
    </source>
</reference>
<evidence type="ECO:0000313" key="9">
    <source>
        <dbReference type="Proteomes" id="UP000285883"/>
    </source>
</evidence>
<dbReference type="PANTHER" id="PTHR11206">
    <property type="entry name" value="MULTIDRUG RESISTANCE PROTEIN"/>
    <property type="match status" value="1"/>
</dbReference>
<dbReference type="STRING" id="325452.A0A3R7JWZ7"/>
<evidence type="ECO:0008006" key="10">
    <source>
        <dbReference type="Google" id="ProtNLM"/>
    </source>
</evidence>
<evidence type="ECO:0000313" key="8">
    <source>
        <dbReference type="Proteomes" id="UP000285624"/>
    </source>
</evidence>
<dbReference type="EMBL" id="JPWV03000057">
    <property type="protein sequence ID" value="KAG2527319.1"/>
    <property type="molecule type" value="Genomic_DNA"/>
</dbReference>
<feature type="transmembrane region" description="Helical" evidence="3">
    <location>
        <begin position="114"/>
        <end position="135"/>
    </location>
</feature>
<dbReference type="Proteomes" id="UP000285624">
    <property type="component" value="Unassembled WGS sequence"/>
</dbReference>
<dbReference type="AlphaFoldDB" id="A0A3R7JWZ7"/>
<dbReference type="Proteomes" id="UP000792063">
    <property type="component" value="Unassembled WGS sequence"/>
</dbReference>
<keyword evidence="8" id="KW-1185">Reference proteome</keyword>
<reference evidence="4" key="3">
    <citation type="submission" date="2020-06" db="EMBL/GenBank/DDBJ databases">
        <authorList>
            <person name="Studholme D.J."/>
        </authorList>
    </citation>
    <scope>NUCLEOTIDE SEQUENCE</scope>
    <source>
        <strain evidence="4">NZFS 2646</strain>
        <strain evidence="5">NZFS 3630</strain>
    </source>
</reference>